<evidence type="ECO:0000256" key="3">
    <source>
        <dbReference type="ARBA" id="ARBA00022692"/>
    </source>
</evidence>
<dbReference type="GO" id="GO:0016020">
    <property type="term" value="C:membrane"/>
    <property type="evidence" value="ECO:0007669"/>
    <property type="project" value="UniProtKB-SubCell"/>
</dbReference>
<dbReference type="GO" id="GO:0022857">
    <property type="term" value="F:transmembrane transporter activity"/>
    <property type="evidence" value="ECO:0007669"/>
    <property type="project" value="InterPro"/>
</dbReference>
<dbReference type="Pfam" id="PF00854">
    <property type="entry name" value="PTR2"/>
    <property type="match status" value="1"/>
</dbReference>
<comment type="subcellular location">
    <subcellularLocation>
        <location evidence="1">Membrane</location>
        <topology evidence="1">Multi-pass membrane protein</topology>
    </subcellularLocation>
</comment>
<dbReference type="InterPro" id="IPR036259">
    <property type="entry name" value="MFS_trans_sf"/>
</dbReference>
<dbReference type="eggNOG" id="KOG1237">
    <property type="taxonomic scope" value="Eukaryota"/>
</dbReference>
<name>M7YUN7_TRIUA</name>
<evidence type="ECO:0000256" key="4">
    <source>
        <dbReference type="ARBA" id="ARBA00022989"/>
    </source>
</evidence>
<evidence type="ECO:0000256" key="2">
    <source>
        <dbReference type="ARBA" id="ARBA00005982"/>
    </source>
</evidence>
<evidence type="ECO:0000256" key="1">
    <source>
        <dbReference type="ARBA" id="ARBA00004141"/>
    </source>
</evidence>
<protein>
    <submittedName>
        <fullName evidence="6">Peptide transporter PTR2</fullName>
    </submittedName>
</protein>
<evidence type="ECO:0000313" key="6">
    <source>
        <dbReference type="EMBL" id="EMS54408.1"/>
    </source>
</evidence>
<comment type="similarity">
    <text evidence="2">Belongs to the major facilitator superfamily. Proton-dependent oligopeptide transporter (POT/PTR) (TC 2.A.17) family.</text>
</comment>
<keyword evidence="3" id="KW-0812">Transmembrane</keyword>
<accession>M7YUN7</accession>
<dbReference type="InterPro" id="IPR000109">
    <property type="entry name" value="POT_fam"/>
</dbReference>
<reference evidence="6" key="1">
    <citation type="journal article" date="2013" name="Nature">
        <title>Draft genome of the wheat A-genome progenitor Triticum urartu.</title>
        <authorList>
            <person name="Ling H.Q."/>
            <person name="Zhao S."/>
            <person name="Liu D."/>
            <person name="Wang J."/>
            <person name="Sun H."/>
            <person name="Zhang C."/>
            <person name="Fan H."/>
            <person name="Li D."/>
            <person name="Dong L."/>
            <person name="Tao Y."/>
            <person name="Gao C."/>
            <person name="Wu H."/>
            <person name="Li Y."/>
            <person name="Cui Y."/>
            <person name="Guo X."/>
            <person name="Zheng S."/>
            <person name="Wang B."/>
            <person name="Yu K."/>
            <person name="Liang Q."/>
            <person name="Yang W."/>
            <person name="Lou X."/>
            <person name="Chen J."/>
            <person name="Feng M."/>
            <person name="Jian J."/>
            <person name="Zhang X."/>
            <person name="Luo G."/>
            <person name="Jiang Y."/>
            <person name="Liu J."/>
            <person name="Wang Z."/>
            <person name="Sha Y."/>
            <person name="Zhang B."/>
            <person name="Wu H."/>
            <person name="Tang D."/>
            <person name="Shen Q."/>
            <person name="Xue P."/>
            <person name="Zou S."/>
            <person name="Wang X."/>
            <person name="Liu X."/>
            <person name="Wang F."/>
            <person name="Yang Y."/>
            <person name="An X."/>
            <person name="Dong Z."/>
            <person name="Zhang K."/>
            <person name="Zhang X."/>
            <person name="Luo M.C."/>
            <person name="Dvorak J."/>
            <person name="Tong Y."/>
            <person name="Wang J."/>
            <person name="Yang H."/>
            <person name="Li Z."/>
            <person name="Wang D."/>
            <person name="Zhang A."/>
            <person name="Wang J."/>
        </authorList>
    </citation>
    <scope>NUCLEOTIDE SEQUENCE</scope>
</reference>
<sequence>MAQILVESDGTDLSGGNQMESDAKRTLTYSYFLVTILLLRVPSPTQDGDGGPDSLSSSAPTMCPSHPPHMRLHHLMYSNPMVCSVVSDIAHDLTAVEAYTTDGSLGFDGNPALKNRTGGWRACRAVLGNLFLVPIEISTRLKLSWQFNCSWQLAQVDGVVINLVPAASWNDDVHVHAGTDFCYCLAFHGVSYNLVTYLTTVLGQTNVAAARSVSTWKGTCYLTPLAGAVVADSYWGRYRTMVVSCSVGVAGMLMAGLSAYLPLLVKNGSSFTGLTSSNIVSAQEYILFLGLYMVAFGLGGLRPCLMSFGADQFDDGDPSERVTKGSFFNWYVFNMYCASLVSSTGIVWVQDRYGWALGLTIPAAVLAVGLSCLVVGSRTCRFHRPRGSPLTRVCQVVVAAVRKFGLEPPSDSSLLYDPWEEDLAVHRIEHTTDLRFFDKAAVIVASGKEVETAAGRTPRSPWKLCIVTQVEETKILVRMLPLWATVVFFYAVLAQVSSTFVEQGIAMDAAVGSVRVPPASMSTFEVLTIIALVPLYDRAFVPAARRLTGREKGISGLQRIGTGLAMPVLAMAAAALVETARLRAAKSSPLSPNATSVLWQAPQYVLMGVGQVLTTIGQLDFFYSQAPAAMKTVCTALGFLAIAAGDYLSSFLLTVVQWATSTGGTPGWIPNDLNEGHLDRFFWMMVVLGCVNLMAFVSCAARYKEKNPIRSGLISEQAVRQSLVALVVKVAPERWSASTWIVALNRWAGMEVRDITDENPARLQSVLAATTPMGVVPLLEGVTEIGDGGVSALLLCWEHCVRRHGFQVLCYGSSVLAAAPDGSSLAQCTSLPGNQRQWLFRDQSSPATHSPSPIRHSRVAGAPAWEVQLPLLLFEECGMARSQLTEIQSSLS</sequence>
<proteinExistence type="inferred from homology"/>
<gene>
    <name evidence="6" type="ORF">TRIUR3_19423</name>
</gene>
<dbReference type="SUPFAM" id="SSF103473">
    <property type="entry name" value="MFS general substrate transporter"/>
    <property type="match status" value="1"/>
</dbReference>
<organism evidence="6">
    <name type="scientific">Triticum urartu</name>
    <name type="common">Red wild einkorn</name>
    <name type="synonym">Crithodium urartu</name>
    <dbReference type="NCBI Taxonomy" id="4572"/>
    <lineage>
        <taxon>Eukaryota</taxon>
        <taxon>Viridiplantae</taxon>
        <taxon>Streptophyta</taxon>
        <taxon>Embryophyta</taxon>
        <taxon>Tracheophyta</taxon>
        <taxon>Spermatophyta</taxon>
        <taxon>Magnoliopsida</taxon>
        <taxon>Liliopsida</taxon>
        <taxon>Poales</taxon>
        <taxon>Poaceae</taxon>
        <taxon>BOP clade</taxon>
        <taxon>Pooideae</taxon>
        <taxon>Triticodae</taxon>
        <taxon>Triticeae</taxon>
        <taxon>Triticinae</taxon>
        <taxon>Triticum</taxon>
    </lineage>
</organism>
<evidence type="ECO:0000256" key="5">
    <source>
        <dbReference type="ARBA" id="ARBA00023136"/>
    </source>
</evidence>
<keyword evidence="5" id="KW-0472">Membrane</keyword>
<dbReference type="Gene3D" id="1.20.1250.20">
    <property type="entry name" value="MFS general substrate transporter like domains"/>
    <property type="match status" value="1"/>
</dbReference>
<keyword evidence="4" id="KW-1133">Transmembrane helix</keyword>
<dbReference type="PANTHER" id="PTHR11654">
    <property type="entry name" value="OLIGOPEPTIDE TRANSPORTER-RELATED"/>
    <property type="match status" value="1"/>
</dbReference>
<dbReference type="AlphaFoldDB" id="M7YUN7"/>
<dbReference type="EMBL" id="KD182833">
    <property type="protein sequence ID" value="EMS54408.1"/>
    <property type="molecule type" value="Genomic_DNA"/>
</dbReference>